<reference evidence="6" key="1">
    <citation type="submission" date="2021-02" db="EMBL/GenBank/DDBJ databases">
        <title>First Annotated Genome of the Yellow-green Alga Tribonema minus.</title>
        <authorList>
            <person name="Mahan K.M."/>
        </authorList>
    </citation>
    <scope>NUCLEOTIDE SEQUENCE</scope>
    <source>
        <strain evidence="6">UTEX B ZZ1240</strain>
    </source>
</reference>
<keyword evidence="2" id="KW-0732">Signal</keyword>
<dbReference type="InterPro" id="IPR013780">
    <property type="entry name" value="Glyco_hydro_b"/>
</dbReference>
<dbReference type="Pfam" id="PF02055">
    <property type="entry name" value="Glyco_hydro_30"/>
    <property type="match status" value="1"/>
</dbReference>
<keyword evidence="7" id="KW-1185">Reference proteome</keyword>
<dbReference type="Gene3D" id="3.20.20.80">
    <property type="entry name" value="Glycosidases"/>
    <property type="match status" value="1"/>
</dbReference>
<evidence type="ECO:0000313" key="6">
    <source>
        <dbReference type="EMBL" id="KAG5187979.1"/>
    </source>
</evidence>
<evidence type="ECO:0000259" key="4">
    <source>
        <dbReference type="Pfam" id="PF02055"/>
    </source>
</evidence>
<comment type="similarity">
    <text evidence="1">Belongs to the glycosyl hydrolase 30 family.</text>
</comment>
<evidence type="ECO:0000256" key="1">
    <source>
        <dbReference type="ARBA" id="ARBA00005382"/>
    </source>
</evidence>
<evidence type="ECO:0000259" key="5">
    <source>
        <dbReference type="Pfam" id="PF17189"/>
    </source>
</evidence>
<gene>
    <name evidence="6" type="ORF">JKP88DRAFT_305969</name>
</gene>
<dbReference type="OrthoDB" id="2160638at2759"/>
<dbReference type="InterPro" id="IPR033453">
    <property type="entry name" value="Glyco_hydro_30_TIM-barrel"/>
</dbReference>
<comment type="caution">
    <text evidence="6">The sequence shown here is derived from an EMBL/GenBank/DDBJ whole genome shotgun (WGS) entry which is preliminary data.</text>
</comment>
<organism evidence="6 7">
    <name type="scientific">Tribonema minus</name>
    <dbReference type="NCBI Taxonomy" id="303371"/>
    <lineage>
        <taxon>Eukaryota</taxon>
        <taxon>Sar</taxon>
        <taxon>Stramenopiles</taxon>
        <taxon>Ochrophyta</taxon>
        <taxon>PX clade</taxon>
        <taxon>Xanthophyceae</taxon>
        <taxon>Tribonematales</taxon>
        <taxon>Tribonemataceae</taxon>
        <taxon>Tribonema</taxon>
    </lineage>
</organism>
<evidence type="ECO:0000256" key="3">
    <source>
        <dbReference type="ARBA" id="ARBA00022801"/>
    </source>
</evidence>
<dbReference type="GO" id="GO:0004348">
    <property type="term" value="F:glucosylceramidase activity"/>
    <property type="evidence" value="ECO:0007669"/>
    <property type="project" value="InterPro"/>
</dbReference>
<protein>
    <submittedName>
        <fullName evidence="6">Glucosylceramidase, family GH30</fullName>
    </submittedName>
</protein>
<keyword evidence="3" id="KW-0378">Hydrolase</keyword>
<dbReference type="InterPro" id="IPR017853">
    <property type="entry name" value="GH"/>
</dbReference>
<dbReference type="SUPFAM" id="SSF51445">
    <property type="entry name" value="(Trans)glycosidases"/>
    <property type="match status" value="1"/>
</dbReference>
<dbReference type="PANTHER" id="PTHR11069">
    <property type="entry name" value="GLUCOSYLCERAMIDASE"/>
    <property type="match status" value="1"/>
</dbReference>
<dbReference type="InterPro" id="IPR033452">
    <property type="entry name" value="GH30_C"/>
</dbReference>
<dbReference type="PRINTS" id="PR00843">
    <property type="entry name" value="GLHYDRLASE30"/>
</dbReference>
<evidence type="ECO:0000256" key="2">
    <source>
        <dbReference type="ARBA" id="ARBA00022729"/>
    </source>
</evidence>
<evidence type="ECO:0000313" key="7">
    <source>
        <dbReference type="Proteomes" id="UP000664859"/>
    </source>
</evidence>
<dbReference type="EMBL" id="JAFCMP010000079">
    <property type="protein sequence ID" value="KAG5187979.1"/>
    <property type="molecule type" value="Genomic_DNA"/>
</dbReference>
<dbReference type="GO" id="GO:0016020">
    <property type="term" value="C:membrane"/>
    <property type="evidence" value="ECO:0007669"/>
    <property type="project" value="GOC"/>
</dbReference>
<dbReference type="AlphaFoldDB" id="A0A835Z8L7"/>
<dbReference type="Pfam" id="PF17189">
    <property type="entry name" value="Glyco_hydro_30C"/>
    <property type="match status" value="1"/>
</dbReference>
<accession>A0A835Z8L7</accession>
<dbReference type="Gene3D" id="2.60.40.1180">
    <property type="entry name" value="Golgi alpha-mannosidase II"/>
    <property type="match status" value="1"/>
</dbReference>
<sequence length="643" mass="70183">MPCASRSALLTLASSNFAKSQLQLILYRRGRIDVDSTASYQEIVGFGAAFTDSATINFYKLPKEAQDFVIDAYFGPDGIGYTIGRIPMGSCDFSVEQYNYDDVPGDYSMEHFDNNIEYDQKQRVPMIKEALKRQPNLKLFMSPWSPPAWMKYPTKDKDGVYRQSMIESSYPQGLLDDPRVKHAWALYFSKFISAYKALGVDMWGVTIQNEPENPGPWEACVYNASSTGAFLRDHLGPVLREDHPELQIMAYDHNKDHMVAWTQILMHDPATAKYLDGMAFHWYYGGMDRGLDGSYGWGNVEEAGALLLPHGKFMLSSESCHCPFVDHTLDGSWARAEHLAHDVLADLEAGAGGWVDWNIFLDYDGGPNHAGNLCDVPIYANEDHSGAVVGPMYHFMGHVSRFVPPGSRRIASHARGAYGAGTLGSRASGVLRGFEASLAPCDGSVRQRWALLPDGRVQLVDQLTEYFQYWKPVCLGSAPDVWTRVVTIVACDEPTAGVFSRADSGALRLDADAVNAALADAALLPLENSSAEQCLALLEPGARSGRGAGVTLGGCGRGAQRFDVGSADAKGGAPFTAADARGQCLTAGWPWFTASAFETPRGDTVVVVLNEAEEPVEFDIVFQPQGRALAAAIPAHSIQTYVL</sequence>
<name>A0A835Z8L7_9STRA</name>
<feature type="domain" description="Glycosyl hydrolase family 30 TIM-barrel" evidence="4">
    <location>
        <begin position="43"/>
        <end position="403"/>
    </location>
</feature>
<dbReference type="Proteomes" id="UP000664859">
    <property type="component" value="Unassembled WGS sequence"/>
</dbReference>
<dbReference type="GO" id="GO:0006680">
    <property type="term" value="P:glucosylceramide catabolic process"/>
    <property type="evidence" value="ECO:0007669"/>
    <property type="project" value="TreeGrafter"/>
</dbReference>
<dbReference type="InterPro" id="IPR001139">
    <property type="entry name" value="Glyco_hydro_30"/>
</dbReference>
<proteinExistence type="inferred from homology"/>
<dbReference type="PANTHER" id="PTHR11069:SF23">
    <property type="entry name" value="LYSOSOMAL ACID GLUCOSYLCERAMIDASE"/>
    <property type="match status" value="1"/>
</dbReference>
<feature type="domain" description="Glycosyl hydrolase family 30 beta sandwich" evidence="5">
    <location>
        <begin position="593"/>
        <end position="641"/>
    </location>
</feature>